<evidence type="ECO:0000256" key="1">
    <source>
        <dbReference type="SAM" id="MobiDB-lite"/>
    </source>
</evidence>
<dbReference type="OMA" id="WDPTETF"/>
<dbReference type="eggNOG" id="ENOG502SZP2">
    <property type="taxonomic scope" value="Eukaryota"/>
</dbReference>
<reference evidence="3" key="3">
    <citation type="journal article" date="2021" name="Int. J. Parasitol.">
        <title>Comparative analysis of gene expression between Babesia bovis blood stages and kinetes allowed by improved genome annotation.</title>
        <authorList>
            <person name="Ueti M.W."/>
            <person name="Johnson W.C."/>
            <person name="Kappmeyer L.S."/>
            <person name="Herndon D.R."/>
            <person name="Mousel M.R."/>
            <person name="Reif K.E."/>
            <person name="Taus N.S."/>
            <person name="Ifeonu O.O."/>
            <person name="Silva J.C."/>
            <person name="Suarez C.E."/>
            <person name="Brayton K.A."/>
        </authorList>
    </citation>
    <scope>NUCLEOTIDE SEQUENCE [LARGE SCALE GENOMIC DNA]</scope>
</reference>
<feature type="compositionally biased region" description="Basic and acidic residues" evidence="1">
    <location>
        <begin position="105"/>
        <end position="128"/>
    </location>
</feature>
<dbReference type="Proteomes" id="UP000002173">
    <property type="component" value="Unassembled WGS sequence"/>
</dbReference>
<dbReference type="GeneID" id="5477972"/>
<dbReference type="RefSeq" id="XP_001609744.1">
    <property type="nucleotide sequence ID" value="XM_001609694.1"/>
</dbReference>
<organism evidence="2 3">
    <name type="scientific">Babesia bovis</name>
    <dbReference type="NCBI Taxonomy" id="5865"/>
    <lineage>
        <taxon>Eukaryota</taxon>
        <taxon>Sar</taxon>
        <taxon>Alveolata</taxon>
        <taxon>Apicomplexa</taxon>
        <taxon>Aconoidasida</taxon>
        <taxon>Piroplasmida</taxon>
        <taxon>Babesiidae</taxon>
        <taxon>Babesia</taxon>
    </lineage>
</organism>
<gene>
    <name evidence="2" type="ORF">BBOV_II002200</name>
</gene>
<keyword evidence="3" id="KW-1185">Reference proteome</keyword>
<comment type="caution">
    <text evidence="2">The sequence shown here is derived from an EMBL/GenBank/DDBJ whole genome shotgun (WGS) entry which is preliminary data.</text>
</comment>
<dbReference type="KEGG" id="bbo:BBOV_II002200"/>
<sequence length="600" mass="68647">MRAFMHNKLSQQQLVDEDNVIGEILEDIECINIDDDASRSYDDLNDDTFGDGADATWDPTETFKEAEKPHVRRRGNKELVKCELFDFPEPQPVVQRNRRQMNTRQPKDRDDMLESKDKSNVSQRKDGNMDNGVSGQRKLRSPRNQTPRTEFTTEMEYRGSFTNDLSKYIKLGMFALNNHLLHLVHSGITTSHHRWHLMEKTLERHASGIERTKENMQKELFMDDQAFDQILRIHLTQICKDPRLQSYTGRWNTRHLNMQKGQQGTASETEEKSNGVEEIPFVEKKIEVNPNRFGKTSAASVRYGRKLIRLSDIDTSVVKDGPVSKDRQLRETIERGYEALYMLCDIEEDIEQCPMNHVAALDKMQKDREGKLNELFVSLTTGDVGIEDIMDLNKGRILMIKLGRKLSIETKLQLACSIVRCSSFFAKICAEVDVVLSDLPSVVSLIHLLASSSQLKPLVAFDHEVESDDVVDDAVSIHSRLATANSFTRCFLFIIEALTMTGHLFLLTPDAGGRETALQRCCNMILKGQQLAYSFKRLLSLRTGVIFMNVVLERARQNPIAVDKDTIDMMLHYTLEVSESMTTNSEEWKSLASTIMQMFH</sequence>
<evidence type="ECO:0000313" key="2">
    <source>
        <dbReference type="EMBL" id="EDO06176.1"/>
    </source>
</evidence>
<dbReference type="InParanoid" id="A7ATB5"/>
<dbReference type="VEuPathDB" id="PiroplasmaDB:BBOV_II002200"/>
<protein>
    <submittedName>
        <fullName evidence="2">Uncharacterized protein</fullName>
    </submittedName>
</protein>
<feature type="region of interest" description="Disordered" evidence="1">
    <location>
        <begin position="91"/>
        <end position="150"/>
    </location>
</feature>
<dbReference type="AlphaFoldDB" id="A7ATB5"/>
<accession>A7ATB5</accession>
<evidence type="ECO:0000313" key="3">
    <source>
        <dbReference type="Proteomes" id="UP000002173"/>
    </source>
</evidence>
<dbReference type="EMBL" id="AAXT01000003">
    <property type="protein sequence ID" value="EDO06176.1"/>
    <property type="molecule type" value="Genomic_DNA"/>
</dbReference>
<reference evidence="3" key="2">
    <citation type="journal article" date="2020" name="Data Brief">
        <title>Transcriptome dataset of Babesia bovis life stages within vertebrate and invertebrate hosts.</title>
        <authorList>
            <person name="Ueti M.W."/>
            <person name="Johnson W.C."/>
            <person name="Kappmeyer L.S."/>
            <person name="Herndon D.R."/>
            <person name="Mousel M.R."/>
            <person name="Reif K.E."/>
            <person name="Taus N.S."/>
            <person name="Ifeonu O.O."/>
            <person name="Silva J.C."/>
            <person name="Suarez C.E."/>
            <person name="Brayton K.A."/>
        </authorList>
    </citation>
    <scope>NUCLEOTIDE SEQUENCE [LARGE SCALE GENOMIC DNA]</scope>
</reference>
<proteinExistence type="predicted"/>
<reference evidence="2 3" key="1">
    <citation type="journal article" date="2007" name="PLoS Pathog.">
        <title>Genome sequence of Babesia bovis and comparative analysis of apicomplexan hemoprotozoa.</title>
        <authorList>
            <person name="Brayton K.A."/>
            <person name="Lau A.O.T."/>
            <person name="Herndon D.R."/>
            <person name="Hannick L."/>
            <person name="Kappmeyer L.S."/>
            <person name="Berens S.J."/>
            <person name="Bidwell S.L."/>
            <person name="Brown W.C."/>
            <person name="Crabtree J."/>
            <person name="Fadrosh D."/>
            <person name="Feldblum T."/>
            <person name="Forberger H.A."/>
            <person name="Haas B.J."/>
            <person name="Howell J.M."/>
            <person name="Khouri H."/>
            <person name="Koo H."/>
            <person name="Mann D.J."/>
            <person name="Norimine J."/>
            <person name="Paulsen I.T."/>
            <person name="Radune D."/>
            <person name="Ren Q."/>
            <person name="Smith R.K. Jr."/>
            <person name="Suarez C.E."/>
            <person name="White O."/>
            <person name="Wortman J.R."/>
            <person name="Knowles D.P. Jr."/>
            <person name="McElwain T.F."/>
            <person name="Nene V.M."/>
        </authorList>
    </citation>
    <scope>NUCLEOTIDE SEQUENCE [LARGE SCALE GENOMIC DNA]</scope>
    <source>
        <strain evidence="2">T2Bo</strain>
    </source>
</reference>
<name>A7ATB5_BABBO</name>